<keyword evidence="1" id="KW-0472">Membrane</keyword>
<name>A0ABN0RDG6_9LIST</name>
<feature type="transmembrane region" description="Helical" evidence="1">
    <location>
        <begin position="188"/>
        <end position="207"/>
    </location>
</feature>
<dbReference type="InterPro" id="IPR052536">
    <property type="entry name" value="ABC-4_Integral_Memb_Prot"/>
</dbReference>
<feature type="transmembrane region" description="Helical" evidence="1">
    <location>
        <begin position="156"/>
        <end position="176"/>
    </location>
</feature>
<evidence type="ECO:0000313" key="3">
    <source>
        <dbReference type="Proteomes" id="UP000019249"/>
    </source>
</evidence>
<dbReference type="RefSeq" id="WP_241433619.1">
    <property type="nucleotide sequence ID" value="NZ_AODF01000026.1"/>
</dbReference>
<keyword evidence="1" id="KW-1133">Transmembrane helix</keyword>
<protein>
    <submittedName>
        <fullName evidence="2">ABC transporter permease</fullName>
    </submittedName>
</protein>
<dbReference type="PANTHER" id="PTHR46795">
    <property type="entry name" value="ABC TRANSPORTER PERMEASE-RELATED-RELATED"/>
    <property type="match status" value="1"/>
</dbReference>
<accession>A0ABN0RDG6</accession>
<reference evidence="2 3" key="1">
    <citation type="journal article" date="2014" name="Int. J. Syst. Evol. Microbiol.">
        <title>Listeria floridensis sp. nov., Listeria aquatica sp. nov., Listeria cornellensis sp. nov., Listeria riparia sp. nov. and Listeria grandensis sp. nov., from agricultural and natural environments.</title>
        <authorList>
            <person name="den Bakker H.C."/>
            <person name="Warchocki S."/>
            <person name="Wright E.M."/>
            <person name="Allred A.F."/>
            <person name="Ahlstrom C."/>
            <person name="Manuel C.S."/>
            <person name="Stasiewicz M.J."/>
            <person name="Burrell A."/>
            <person name="Roof S."/>
            <person name="Strawn L."/>
            <person name="Fortes E.D."/>
            <person name="Nightingale K.K."/>
            <person name="Kephart D."/>
            <person name="Wiedmann M."/>
        </authorList>
    </citation>
    <scope>NUCLEOTIDE SEQUENCE [LARGE SCALE GENOMIC DNA]</scope>
    <source>
        <strain evidence="2 3">FSL S10-1187</strain>
    </source>
</reference>
<evidence type="ECO:0000313" key="2">
    <source>
        <dbReference type="EMBL" id="EUJ29178.1"/>
    </source>
</evidence>
<gene>
    <name evidence="2" type="ORF">MFLO_11345</name>
</gene>
<evidence type="ECO:0000256" key="1">
    <source>
        <dbReference type="SAM" id="Phobius"/>
    </source>
</evidence>
<organism evidence="2 3">
    <name type="scientific">Listeria floridensis FSL S10-1187</name>
    <dbReference type="NCBI Taxonomy" id="1265817"/>
    <lineage>
        <taxon>Bacteria</taxon>
        <taxon>Bacillati</taxon>
        <taxon>Bacillota</taxon>
        <taxon>Bacilli</taxon>
        <taxon>Bacillales</taxon>
        <taxon>Listeriaceae</taxon>
        <taxon>Listeria</taxon>
    </lineage>
</organism>
<keyword evidence="3" id="KW-1185">Reference proteome</keyword>
<sequence>MSEDEKRIIGTIQIRDFREYPLYNTGFADATLVVNERYYEQLKRELRPAHVFIYDVTEVEHSEELGNKLQLAVEGKVSIWSDKMSSYYSNYHIVSILTGTILFIGVFISIVFFLATGSIIYFKQVTDGYSEAPQFDTLFKLGLSDQELRRVVAGQIAPMFIVPLLFGISHSAFAMAGLSLNFEVEVKLPLVIVTSIYCVFYGLYYWITVNSYTNIVSRHRPH</sequence>
<dbReference type="EMBL" id="AODF01000026">
    <property type="protein sequence ID" value="EUJ29178.1"/>
    <property type="molecule type" value="Genomic_DNA"/>
</dbReference>
<dbReference type="Proteomes" id="UP000019249">
    <property type="component" value="Unassembled WGS sequence"/>
</dbReference>
<proteinExistence type="predicted"/>
<comment type="caution">
    <text evidence="2">The sequence shown here is derived from an EMBL/GenBank/DDBJ whole genome shotgun (WGS) entry which is preliminary data.</text>
</comment>
<dbReference type="PANTHER" id="PTHR46795:SF3">
    <property type="entry name" value="ABC TRANSPORTER PERMEASE"/>
    <property type="match status" value="1"/>
</dbReference>
<feature type="transmembrane region" description="Helical" evidence="1">
    <location>
        <begin position="93"/>
        <end position="122"/>
    </location>
</feature>
<keyword evidence="1" id="KW-0812">Transmembrane</keyword>